<sequence>MSNMQFENLLREKALSYKPDISPNVYTRIYEGINAGTKTAIANSGKTAALEISIARTAHWTTLKTVIGIVLATALGLSVYFFMKFDESAIPKTNELTEQERINHTPKDPIENKSGLSEHSVNTDEVNPVLKTPLQKQVNKNGELPRGNKKQEKMMQITTGEKKQKHVNITDSFLPIKTEIHQLNLKPLPEKEYQLDIGSPFKIVPVPRITNASVKGKSHSRVKQKGKPHENGFSIASKSMVGLPFLLKNKESLNGLAEKSQGTSWSSNIAILYQLNDQWKVGIKTGYQQINLKSKYYSSNSLDGVIQRDILLLSIKAGLQYQIFSRGNWNVDLISNVGLSYKLRHTNGFSGKYFEQAFSIDQKKQNTWSPTADMELNLNYKIGTHFSLGAGIYTDFIYFEKESQLLDAGGQIILTYFW</sequence>
<feature type="compositionally biased region" description="Basic residues" evidence="1">
    <location>
        <begin position="216"/>
        <end position="226"/>
    </location>
</feature>
<gene>
    <name evidence="3" type="ORF">SAMN05444274_101160</name>
</gene>
<feature type="region of interest" description="Disordered" evidence="1">
    <location>
        <begin position="212"/>
        <end position="233"/>
    </location>
</feature>
<evidence type="ECO:0008006" key="5">
    <source>
        <dbReference type="Google" id="ProtNLM"/>
    </source>
</evidence>
<keyword evidence="2" id="KW-1133">Transmembrane helix</keyword>
<name>A0A1M4SV87_9BACT</name>
<proteinExistence type="predicted"/>
<reference evidence="3 4" key="1">
    <citation type="submission" date="2016-11" db="EMBL/GenBank/DDBJ databases">
        <authorList>
            <person name="Jaros S."/>
            <person name="Januszkiewicz K."/>
            <person name="Wedrychowicz H."/>
        </authorList>
    </citation>
    <scope>NUCLEOTIDE SEQUENCE [LARGE SCALE GENOMIC DNA]</scope>
    <source>
        <strain evidence="3 4">DSM 26910</strain>
    </source>
</reference>
<dbReference type="STRING" id="1484053.SAMN05444274_101160"/>
<dbReference type="Proteomes" id="UP000184164">
    <property type="component" value="Unassembled WGS sequence"/>
</dbReference>
<keyword evidence="2" id="KW-0472">Membrane</keyword>
<keyword evidence="2" id="KW-0812">Transmembrane</keyword>
<keyword evidence="4" id="KW-1185">Reference proteome</keyword>
<feature type="transmembrane region" description="Helical" evidence="2">
    <location>
        <begin position="65"/>
        <end position="83"/>
    </location>
</feature>
<evidence type="ECO:0000256" key="1">
    <source>
        <dbReference type="SAM" id="MobiDB-lite"/>
    </source>
</evidence>
<dbReference type="EMBL" id="FQUM01000001">
    <property type="protein sequence ID" value="SHE36119.1"/>
    <property type="molecule type" value="Genomic_DNA"/>
</dbReference>
<feature type="region of interest" description="Disordered" evidence="1">
    <location>
        <begin position="99"/>
        <end position="152"/>
    </location>
</feature>
<accession>A0A1M4SV87</accession>
<protein>
    <recommendedName>
        <fullName evidence="5">Outer membrane protein beta-barrel domain-containing protein</fullName>
    </recommendedName>
</protein>
<evidence type="ECO:0000256" key="2">
    <source>
        <dbReference type="SAM" id="Phobius"/>
    </source>
</evidence>
<evidence type="ECO:0000313" key="3">
    <source>
        <dbReference type="EMBL" id="SHE36119.1"/>
    </source>
</evidence>
<feature type="compositionally biased region" description="Polar residues" evidence="1">
    <location>
        <begin position="114"/>
        <end position="125"/>
    </location>
</feature>
<feature type="compositionally biased region" description="Basic and acidic residues" evidence="1">
    <location>
        <begin position="99"/>
        <end position="111"/>
    </location>
</feature>
<organism evidence="3 4">
    <name type="scientific">Mariniphaga anaerophila</name>
    <dbReference type="NCBI Taxonomy" id="1484053"/>
    <lineage>
        <taxon>Bacteria</taxon>
        <taxon>Pseudomonadati</taxon>
        <taxon>Bacteroidota</taxon>
        <taxon>Bacteroidia</taxon>
        <taxon>Marinilabiliales</taxon>
        <taxon>Prolixibacteraceae</taxon>
        <taxon>Mariniphaga</taxon>
    </lineage>
</organism>
<evidence type="ECO:0000313" key="4">
    <source>
        <dbReference type="Proteomes" id="UP000184164"/>
    </source>
</evidence>
<dbReference type="AlphaFoldDB" id="A0A1M4SV87"/>